<reference evidence="11" key="1">
    <citation type="submission" date="2018-06" db="EMBL/GenBank/DDBJ databases">
        <authorList>
            <person name="Zhirakovskaya E."/>
        </authorList>
    </citation>
    <scope>NUCLEOTIDE SEQUENCE</scope>
</reference>
<accession>A0A3B0VMR3</accession>
<dbReference type="SUPFAM" id="SSF52151">
    <property type="entry name" value="FabD/lysophospholipase-like"/>
    <property type="match status" value="1"/>
</dbReference>
<evidence type="ECO:0000256" key="6">
    <source>
        <dbReference type="ARBA" id="ARBA00022989"/>
    </source>
</evidence>
<proteinExistence type="inferred from homology"/>
<dbReference type="GO" id="GO:0016020">
    <property type="term" value="C:membrane"/>
    <property type="evidence" value="ECO:0007669"/>
    <property type="project" value="UniProtKB-SubCell"/>
</dbReference>
<evidence type="ECO:0000256" key="5">
    <source>
        <dbReference type="ARBA" id="ARBA00022963"/>
    </source>
</evidence>
<dbReference type="PROSITE" id="PS00889">
    <property type="entry name" value="CNMP_BINDING_2"/>
    <property type="match status" value="2"/>
</dbReference>
<dbReference type="InterPro" id="IPR018488">
    <property type="entry name" value="cNMP-bd_CS"/>
</dbReference>
<dbReference type="PROSITE" id="PS00888">
    <property type="entry name" value="CNMP_BINDING_1"/>
    <property type="match status" value="1"/>
</dbReference>
<keyword evidence="5" id="KW-0442">Lipid degradation</keyword>
<dbReference type="PROSITE" id="PS51635">
    <property type="entry name" value="PNPLA"/>
    <property type="match status" value="1"/>
</dbReference>
<feature type="domain" description="PNPLA" evidence="10">
    <location>
        <begin position="474"/>
        <end position="630"/>
    </location>
</feature>
<evidence type="ECO:0000259" key="10">
    <source>
        <dbReference type="PROSITE" id="PS51635"/>
    </source>
</evidence>
<dbReference type="CDD" id="cd00038">
    <property type="entry name" value="CAP_ED"/>
    <property type="match status" value="2"/>
</dbReference>
<evidence type="ECO:0000313" key="11">
    <source>
        <dbReference type="EMBL" id="VAW38149.1"/>
    </source>
</evidence>
<organism evidence="11">
    <name type="scientific">hydrothermal vent metagenome</name>
    <dbReference type="NCBI Taxonomy" id="652676"/>
    <lineage>
        <taxon>unclassified sequences</taxon>
        <taxon>metagenomes</taxon>
        <taxon>ecological metagenomes</taxon>
    </lineage>
</organism>
<name>A0A3B0VMR3_9ZZZZ</name>
<dbReference type="InterPro" id="IPR014710">
    <property type="entry name" value="RmlC-like_jellyroll"/>
</dbReference>
<keyword evidence="4" id="KW-0378">Hydrolase</keyword>
<dbReference type="GO" id="GO:0004622">
    <property type="term" value="F:phosphatidylcholine lysophospholipase activity"/>
    <property type="evidence" value="ECO:0007669"/>
    <property type="project" value="UniProtKB-ARBA"/>
</dbReference>
<protein>
    <submittedName>
        <fullName evidence="11">Uncharacterized protein</fullName>
    </submittedName>
</protein>
<dbReference type="Pfam" id="PF24179">
    <property type="entry name" value="NTE_Ploop"/>
    <property type="match status" value="1"/>
</dbReference>
<keyword evidence="7" id="KW-0443">Lipid metabolism</keyword>
<dbReference type="PROSITE" id="PS50042">
    <property type="entry name" value="CNMP_BINDING_3"/>
    <property type="match status" value="2"/>
</dbReference>
<dbReference type="PANTHER" id="PTHR14226:SF29">
    <property type="entry name" value="NEUROPATHY TARGET ESTERASE SWS"/>
    <property type="match status" value="1"/>
</dbReference>
<dbReference type="SUPFAM" id="SSF51206">
    <property type="entry name" value="cAMP-binding domain-like"/>
    <property type="match status" value="2"/>
</dbReference>
<dbReference type="SMART" id="SM00100">
    <property type="entry name" value="cNMP"/>
    <property type="match status" value="2"/>
</dbReference>
<dbReference type="EMBL" id="UOEU01000698">
    <property type="protein sequence ID" value="VAW38149.1"/>
    <property type="molecule type" value="Genomic_DNA"/>
</dbReference>
<gene>
    <name evidence="11" type="ORF">MNBD_CHLOROFLEXI01-320</name>
</gene>
<dbReference type="InterPro" id="IPR050301">
    <property type="entry name" value="NTE"/>
</dbReference>
<keyword evidence="6" id="KW-1133">Transmembrane helix</keyword>
<dbReference type="InterPro" id="IPR016035">
    <property type="entry name" value="Acyl_Trfase/lysoPLipase"/>
</dbReference>
<evidence type="ECO:0000256" key="2">
    <source>
        <dbReference type="ARBA" id="ARBA00006636"/>
    </source>
</evidence>
<dbReference type="PANTHER" id="PTHR14226">
    <property type="entry name" value="NEUROPATHY TARGET ESTERASE/SWISS CHEESE D.MELANOGASTER"/>
    <property type="match status" value="1"/>
</dbReference>
<dbReference type="GO" id="GO:0016042">
    <property type="term" value="P:lipid catabolic process"/>
    <property type="evidence" value="ECO:0007669"/>
    <property type="project" value="UniProtKB-KW"/>
</dbReference>
<feature type="domain" description="Cyclic nucleotide-binding" evidence="9">
    <location>
        <begin position="158"/>
        <end position="261"/>
    </location>
</feature>
<dbReference type="Gene3D" id="2.60.120.10">
    <property type="entry name" value="Jelly Rolls"/>
    <property type="match status" value="2"/>
</dbReference>
<evidence type="ECO:0000259" key="9">
    <source>
        <dbReference type="PROSITE" id="PS50042"/>
    </source>
</evidence>
<dbReference type="Pfam" id="PF01734">
    <property type="entry name" value="Patatin"/>
    <property type="match status" value="1"/>
</dbReference>
<keyword evidence="8" id="KW-0472">Membrane</keyword>
<keyword evidence="3" id="KW-0812">Transmembrane</keyword>
<dbReference type="InterPro" id="IPR000595">
    <property type="entry name" value="cNMP-bd_dom"/>
</dbReference>
<evidence type="ECO:0000256" key="3">
    <source>
        <dbReference type="ARBA" id="ARBA00022692"/>
    </source>
</evidence>
<dbReference type="InterPro" id="IPR056556">
    <property type="entry name" value="NTE1_P-loop_dom"/>
</dbReference>
<evidence type="ECO:0000256" key="7">
    <source>
        <dbReference type="ARBA" id="ARBA00023098"/>
    </source>
</evidence>
<dbReference type="InterPro" id="IPR018490">
    <property type="entry name" value="cNMP-bd_dom_sf"/>
</dbReference>
<dbReference type="InterPro" id="IPR002641">
    <property type="entry name" value="PNPLA_dom"/>
</dbReference>
<dbReference type="Pfam" id="PF00027">
    <property type="entry name" value="cNMP_binding"/>
    <property type="match status" value="2"/>
</dbReference>
<dbReference type="Gene3D" id="3.40.1090.10">
    <property type="entry name" value="Cytosolic phospholipase A2 catalytic domain"/>
    <property type="match status" value="2"/>
</dbReference>
<comment type="similarity">
    <text evidence="2">Belongs to the NTE family.</text>
</comment>
<sequence>MDEISPTATPEPAKPDLSIVWHFFGAILAKYKEVLTSAFEQIQLAPNERLIQQGERGDCLYILLKGQLRVIDEELDESDNFLTFKEPGEGVGEISLLTGERRTASVDAVIASELVSLSKKNLEAVTAAVPEARRVIYEAISLRVHQSRLNHVLIKTNVFKGLEEDVLRDIQAELELTTVASGETIMEVGDPGDALFIVIGGRLRIVSQKANEDQPYTVDTYRGQTVGEIGLITGAKRTAKAFALRDSLLAKLSQDAFKRLLQKHPDAMLAQFAGPIIERLQGQLLGNEPVTSGVTTICVIPVDNSVPLADFTAKLTDALRSLGSTMVLNSEQCDAHLGTESVAYLADDDPKNGRFIFWLNEQEAINDYVLYEADYEPTAWTRRCVRQADLLLIVGNANGSPALGDIETSLLARAKNQKIIQCLVLLHDENTDQPQNTAQWLSPRNVGNHYHVRLQRMADFRRIGRLLTGQGVGLVLSGGGARAMAQIGVIRALIEKGVPIDAICGVSGGAIFAGLHAMGLDFETMLARVEKSVKRVDYTLPLHALTTGKNFTNALAYLFGSVRIEDLWTTFFCISSNLTQAKLMMHESDSLMHAVRASTAIPGILPPAFQDGDILADGGLINNLPTDLMNTRPDIGRIIAIDVARADQSKELTPFDYTVSGWKSLWNRLNPWAKNSEFPSIGEVMMRSILITNTQTLNITKHIIDLHLVPPVYSFGLMDFDKAQILADVGYRYALEKIGNWQSERD</sequence>
<evidence type="ECO:0000256" key="8">
    <source>
        <dbReference type="ARBA" id="ARBA00023136"/>
    </source>
</evidence>
<dbReference type="AlphaFoldDB" id="A0A3B0VMR3"/>
<evidence type="ECO:0000256" key="1">
    <source>
        <dbReference type="ARBA" id="ARBA00004370"/>
    </source>
</evidence>
<feature type="domain" description="Cyclic nucleotide-binding" evidence="9">
    <location>
        <begin position="23"/>
        <end position="143"/>
    </location>
</feature>
<evidence type="ECO:0000256" key="4">
    <source>
        <dbReference type="ARBA" id="ARBA00022801"/>
    </source>
</evidence>
<comment type="subcellular location">
    <subcellularLocation>
        <location evidence="1">Membrane</location>
    </subcellularLocation>
</comment>